<feature type="region of interest" description="Disordered" evidence="1">
    <location>
        <begin position="138"/>
        <end position="182"/>
    </location>
</feature>
<evidence type="ECO:0000313" key="4">
    <source>
        <dbReference type="Proteomes" id="UP000315995"/>
    </source>
</evidence>
<dbReference type="SMART" id="SM01321">
    <property type="entry name" value="Y1_Tnp"/>
    <property type="match status" value="1"/>
</dbReference>
<accession>A0A4Y6PPG1</accession>
<dbReference type="InterPro" id="IPR036515">
    <property type="entry name" value="Transposase_17_sf"/>
</dbReference>
<dbReference type="InterPro" id="IPR002686">
    <property type="entry name" value="Transposase_17"/>
</dbReference>
<dbReference type="Gene3D" id="3.30.70.1290">
    <property type="entry name" value="Transposase IS200-like"/>
    <property type="match status" value="1"/>
</dbReference>
<dbReference type="GO" id="GO:0003677">
    <property type="term" value="F:DNA binding"/>
    <property type="evidence" value="ECO:0007669"/>
    <property type="project" value="InterPro"/>
</dbReference>
<dbReference type="Proteomes" id="UP000315995">
    <property type="component" value="Chromosome"/>
</dbReference>
<dbReference type="OrthoDB" id="9794403at2"/>
<feature type="domain" description="Transposase IS200-like" evidence="2">
    <location>
        <begin position="19"/>
        <end position="137"/>
    </location>
</feature>
<dbReference type="GO" id="GO:0006313">
    <property type="term" value="P:DNA transposition"/>
    <property type="evidence" value="ECO:0007669"/>
    <property type="project" value="InterPro"/>
</dbReference>
<keyword evidence="4" id="KW-1185">Reference proteome</keyword>
<dbReference type="AlphaFoldDB" id="A0A4Y6PPG1"/>
<organism evidence="3 4">
    <name type="scientific">Persicimonas caeni</name>
    <dbReference type="NCBI Taxonomy" id="2292766"/>
    <lineage>
        <taxon>Bacteria</taxon>
        <taxon>Deltaproteobacteria</taxon>
        <taxon>Bradymonadales</taxon>
        <taxon>Bradymonadaceae</taxon>
        <taxon>Persicimonas</taxon>
    </lineage>
</organism>
<sequence>MCPEHLPTNSENEMATHSFWQIFIHLVWSTKNRKNILKGDLEKTAHRAIRDAARELGLVPICVNSAWNHTHSFFSWNPSVSVDDAAEKLKAAAVEAWNDARANLPYETAELEWQDGWSAFSVGPRQVGFVKKYVVHQKDNHRSGKTVDHLESLKGECHKKPPTTKEETPENRPRSKTTPPKS</sequence>
<feature type="compositionally biased region" description="Basic and acidic residues" evidence="1">
    <location>
        <begin position="138"/>
        <end position="173"/>
    </location>
</feature>
<dbReference type="GO" id="GO:0004803">
    <property type="term" value="F:transposase activity"/>
    <property type="evidence" value="ECO:0007669"/>
    <property type="project" value="InterPro"/>
</dbReference>
<protein>
    <submittedName>
        <fullName evidence="3">IS200/IS605 family transposase</fullName>
    </submittedName>
</protein>
<dbReference type="SUPFAM" id="SSF143422">
    <property type="entry name" value="Transposase IS200-like"/>
    <property type="match status" value="1"/>
</dbReference>
<dbReference type="Pfam" id="PF01797">
    <property type="entry name" value="Y1_Tnp"/>
    <property type="match status" value="1"/>
</dbReference>
<evidence type="ECO:0000256" key="1">
    <source>
        <dbReference type="SAM" id="MobiDB-lite"/>
    </source>
</evidence>
<proteinExistence type="predicted"/>
<dbReference type="EMBL" id="CP041186">
    <property type="protein sequence ID" value="QDG49665.1"/>
    <property type="molecule type" value="Genomic_DNA"/>
</dbReference>
<accession>A0A5B8Y4E8</accession>
<gene>
    <name evidence="3" type="primary">tnpA</name>
    <name evidence="3" type="ORF">FIV42_02590</name>
</gene>
<reference evidence="3 4" key="1">
    <citation type="submission" date="2019-06" db="EMBL/GenBank/DDBJ databases">
        <title>Persicimonas caeni gen. nov., sp. nov., a predatory bacterium isolated from solar saltern.</title>
        <authorList>
            <person name="Wang S."/>
        </authorList>
    </citation>
    <scope>NUCLEOTIDE SEQUENCE [LARGE SCALE GENOMIC DNA]</scope>
    <source>
        <strain evidence="3 4">YN101</strain>
    </source>
</reference>
<dbReference type="NCBIfam" id="NF033573">
    <property type="entry name" value="transpos_IS200"/>
    <property type="match status" value="1"/>
</dbReference>
<evidence type="ECO:0000313" key="3">
    <source>
        <dbReference type="EMBL" id="QDG49665.1"/>
    </source>
</evidence>
<name>A0A4Y6PPG1_PERCE</name>
<dbReference type="PANTHER" id="PTHR33360">
    <property type="entry name" value="TRANSPOSASE FOR INSERTION SEQUENCE ELEMENT IS200"/>
    <property type="match status" value="1"/>
</dbReference>
<dbReference type="PANTHER" id="PTHR33360:SF2">
    <property type="entry name" value="TRANSPOSASE FOR INSERTION SEQUENCE ELEMENT IS200"/>
    <property type="match status" value="1"/>
</dbReference>
<evidence type="ECO:0000259" key="2">
    <source>
        <dbReference type="SMART" id="SM01321"/>
    </source>
</evidence>